<sequence>MSYDTSYMKEYCLATLQYLPFQLCLIFHSATAILSFYATSHFLHKHMKKSPIHINFKCLLLVYFFISYLRGAIFLASTVSFLYRVFILDGSNNEEQLLMNSMTFKVIHLSFALFLIMDTTIKALLVFERTIATGKVETYETEKSKKSCWIYIAIINLFPVSVVYATYPNAEFSQSACFALFAPRNTEIWINMLYLATFLFALLSFITLRFLILLNNKKLKFHNFKLSTRYQIRENLTFTYLMSSVLLTGLAVVIFYGLAMIILRTS</sequence>
<feature type="transmembrane region" description="Helical" evidence="6">
    <location>
        <begin position="188"/>
        <end position="214"/>
    </location>
</feature>
<evidence type="ECO:0000256" key="1">
    <source>
        <dbReference type="ARBA" id="ARBA00004141"/>
    </source>
</evidence>
<dbReference type="EMBL" id="CP090892">
    <property type="protein sequence ID" value="ULU07761.1"/>
    <property type="molecule type" value="Genomic_DNA"/>
</dbReference>
<dbReference type="InterPro" id="IPR002184">
    <property type="entry name" value="7TM_GPCR_serpentine_rcpt_Srb"/>
</dbReference>
<evidence type="ECO:0000313" key="7">
    <source>
        <dbReference type="EMBL" id="ULU07761.1"/>
    </source>
</evidence>
<keyword evidence="3 6" id="KW-0812">Transmembrane</keyword>
<keyword evidence="4 6" id="KW-1133">Transmembrane helix</keyword>
<comment type="subcellular location">
    <subcellularLocation>
        <location evidence="1">Membrane</location>
        <topology evidence="1">Multi-pass membrane protein</topology>
    </subcellularLocation>
</comment>
<dbReference type="InterPro" id="IPR019408">
    <property type="entry name" value="7TM_GPCR_serpentine_rcpt_Srab"/>
</dbReference>
<feature type="transmembrane region" description="Helical" evidence="6">
    <location>
        <begin position="148"/>
        <end position="168"/>
    </location>
</feature>
<dbReference type="PANTHER" id="PTHR31216:SF11">
    <property type="entry name" value="SERPENTINE RECEPTOR CLASS BETA-16-RELATED"/>
    <property type="match status" value="1"/>
</dbReference>
<evidence type="ECO:0000256" key="2">
    <source>
        <dbReference type="ARBA" id="ARBA00006860"/>
    </source>
</evidence>
<feature type="transmembrane region" description="Helical" evidence="6">
    <location>
        <begin position="20"/>
        <end position="39"/>
    </location>
</feature>
<dbReference type="GO" id="GO:0004888">
    <property type="term" value="F:transmembrane signaling receptor activity"/>
    <property type="evidence" value="ECO:0007669"/>
    <property type="project" value="InterPro"/>
</dbReference>
<feature type="transmembrane region" description="Helical" evidence="6">
    <location>
        <begin position="235"/>
        <end position="263"/>
    </location>
</feature>
<dbReference type="Pfam" id="PF10292">
    <property type="entry name" value="7TM_GPCR_Srab"/>
    <property type="match status" value="1"/>
</dbReference>
<evidence type="ECO:0000256" key="6">
    <source>
        <dbReference type="SAM" id="Phobius"/>
    </source>
</evidence>
<name>A0AAE9DLY0_CAEBR</name>
<dbReference type="GO" id="GO:0007606">
    <property type="term" value="P:sensory perception of chemical stimulus"/>
    <property type="evidence" value="ECO:0007669"/>
    <property type="project" value="InterPro"/>
</dbReference>
<protein>
    <submittedName>
        <fullName evidence="7">Uncharacterized protein</fullName>
    </submittedName>
</protein>
<reference evidence="7 8" key="1">
    <citation type="submission" date="2022-05" db="EMBL/GenBank/DDBJ databases">
        <title>Chromosome-level reference genomes for two strains of Caenorhabditis briggsae: an improved platform for comparative genomics.</title>
        <authorList>
            <person name="Stevens L."/>
            <person name="Andersen E.C."/>
        </authorList>
    </citation>
    <scope>NUCLEOTIDE SEQUENCE [LARGE SCALE GENOMIC DNA]</scope>
    <source>
        <strain evidence="7">QX1410_ONT</strain>
        <tissue evidence="7">Whole-organism</tissue>
    </source>
</reference>
<dbReference type="Proteomes" id="UP000827892">
    <property type="component" value="Chromosome II"/>
</dbReference>
<dbReference type="AlphaFoldDB" id="A0AAE9DLY0"/>
<keyword evidence="5 6" id="KW-0472">Membrane</keyword>
<organism evidence="7 8">
    <name type="scientific">Caenorhabditis briggsae</name>
    <dbReference type="NCBI Taxonomy" id="6238"/>
    <lineage>
        <taxon>Eukaryota</taxon>
        <taxon>Metazoa</taxon>
        <taxon>Ecdysozoa</taxon>
        <taxon>Nematoda</taxon>
        <taxon>Chromadorea</taxon>
        <taxon>Rhabditida</taxon>
        <taxon>Rhabditina</taxon>
        <taxon>Rhabditomorpha</taxon>
        <taxon>Rhabditoidea</taxon>
        <taxon>Rhabditidae</taxon>
        <taxon>Peloderinae</taxon>
        <taxon>Caenorhabditis</taxon>
    </lineage>
</organism>
<dbReference type="PANTHER" id="PTHR31216">
    <property type="entry name" value="SERPENTINE RECEPTOR CLASS BETA-1-RELATED-RELATED"/>
    <property type="match status" value="1"/>
</dbReference>
<evidence type="ECO:0000256" key="3">
    <source>
        <dbReference type="ARBA" id="ARBA00022692"/>
    </source>
</evidence>
<proteinExistence type="inferred from homology"/>
<accession>A0AAE9DLY0</accession>
<evidence type="ECO:0000313" key="8">
    <source>
        <dbReference type="Proteomes" id="UP000827892"/>
    </source>
</evidence>
<evidence type="ECO:0000256" key="5">
    <source>
        <dbReference type="ARBA" id="ARBA00023136"/>
    </source>
</evidence>
<evidence type="ECO:0000256" key="4">
    <source>
        <dbReference type="ARBA" id="ARBA00022989"/>
    </source>
</evidence>
<dbReference type="GO" id="GO:0016020">
    <property type="term" value="C:membrane"/>
    <property type="evidence" value="ECO:0007669"/>
    <property type="project" value="UniProtKB-SubCell"/>
</dbReference>
<gene>
    <name evidence="7" type="ORF">L3Y34_019049</name>
</gene>
<feature type="transmembrane region" description="Helical" evidence="6">
    <location>
        <begin position="60"/>
        <end position="86"/>
    </location>
</feature>
<feature type="transmembrane region" description="Helical" evidence="6">
    <location>
        <begin position="106"/>
        <end position="127"/>
    </location>
</feature>
<comment type="similarity">
    <text evidence="2">Belongs to the nematode receptor-like protein srb family.</text>
</comment>